<dbReference type="Proteomes" id="UP000624279">
    <property type="component" value="Unassembled WGS sequence"/>
</dbReference>
<dbReference type="InterPro" id="IPR031356">
    <property type="entry name" value="Stealth_CR4"/>
</dbReference>
<dbReference type="InterPro" id="IPR021520">
    <property type="entry name" value="Stealth_CR2"/>
</dbReference>
<reference evidence="9 10" key="1">
    <citation type="submission" date="2020-08" db="EMBL/GenBank/DDBJ databases">
        <title>Novel species isolated from subtropical streams in China.</title>
        <authorList>
            <person name="Lu H."/>
        </authorList>
    </citation>
    <scope>NUCLEOTIDE SEQUENCE [LARGE SCALE GENOMIC DNA]</scope>
    <source>
        <strain evidence="9 10">LX15W</strain>
    </source>
</reference>
<evidence type="ECO:0000259" key="8">
    <source>
        <dbReference type="Pfam" id="PF17103"/>
    </source>
</evidence>
<keyword evidence="4" id="KW-0270">Exopolysaccharide synthesis</keyword>
<dbReference type="InterPro" id="IPR047141">
    <property type="entry name" value="Stealth"/>
</dbReference>
<dbReference type="Pfam" id="PF11380">
    <property type="entry name" value="Stealth_CR2"/>
    <property type="match status" value="1"/>
</dbReference>
<evidence type="ECO:0000256" key="1">
    <source>
        <dbReference type="ARBA" id="ARBA00007583"/>
    </source>
</evidence>
<evidence type="ECO:0000313" key="10">
    <source>
        <dbReference type="Proteomes" id="UP000624279"/>
    </source>
</evidence>
<dbReference type="PANTHER" id="PTHR24045">
    <property type="match status" value="1"/>
</dbReference>
<evidence type="ECO:0000256" key="5">
    <source>
        <dbReference type="ARBA" id="ARBA00032902"/>
    </source>
</evidence>
<evidence type="ECO:0000256" key="2">
    <source>
        <dbReference type="ARBA" id="ARBA00022423"/>
    </source>
</evidence>
<feature type="domain" description="Stealth protein CR1 conserved region 1" evidence="7">
    <location>
        <begin position="11"/>
        <end position="36"/>
    </location>
</feature>
<evidence type="ECO:0000313" key="9">
    <source>
        <dbReference type="EMBL" id="MBC3873324.1"/>
    </source>
</evidence>
<name>A0ABR6YB07_9BURK</name>
<evidence type="ECO:0000259" key="7">
    <source>
        <dbReference type="Pfam" id="PF17101"/>
    </source>
</evidence>
<keyword evidence="10" id="KW-1185">Reference proteome</keyword>
<sequence>MLAAVNHSQHKIDIVYLWVDGADPVWRAKRQDALTNSNDVEREKLARYGDVAGRYRDNQELRFNLRALEKFFPEHGHIYLVTDGQRPDWLNCCAGMTLIDHTSIIPASALPVFDSGHIESYLHHIPNLSEKFIYLNDDVFFGAPVSAENWFGQHGVAVFKEQMHVPDYGALQKDETALVNASILSKQWLQQRYPQYQHVHRIFAHAPRPMLKSVLLELEKEAPELFEQVRQTVFRDWQRPPIVPDLVPRWMLHRGLAHLREIEYRYICSGDADAAQQFEDLGERFGELAFFCINDTSDNAASDDPQLLRIRETLLGLLPLPSRFEIDGD</sequence>
<proteinExistence type="inferred from homology"/>
<evidence type="ECO:0000256" key="3">
    <source>
        <dbReference type="ARBA" id="ARBA00022679"/>
    </source>
</evidence>
<organism evidence="9 10">
    <name type="scientific">Undibacterium flavidum</name>
    <dbReference type="NCBI Taxonomy" id="2762297"/>
    <lineage>
        <taxon>Bacteria</taxon>
        <taxon>Pseudomonadati</taxon>
        <taxon>Pseudomonadota</taxon>
        <taxon>Betaproteobacteria</taxon>
        <taxon>Burkholderiales</taxon>
        <taxon>Oxalobacteraceae</taxon>
        <taxon>Undibacterium</taxon>
    </lineage>
</organism>
<protein>
    <recommendedName>
        <fullName evidence="2">Capsular polysaccharide phosphotransferase SacB</fullName>
    </recommendedName>
    <alternativeName>
        <fullName evidence="5">Stealth protein SacB</fullName>
    </alternativeName>
</protein>
<evidence type="ECO:0000259" key="6">
    <source>
        <dbReference type="Pfam" id="PF11380"/>
    </source>
</evidence>
<accession>A0ABR6YB07</accession>
<feature type="domain" description="Stealth protein CR4 conserved region 4" evidence="8">
    <location>
        <begin position="290"/>
        <end position="327"/>
    </location>
</feature>
<keyword evidence="3" id="KW-0808">Transferase</keyword>
<gene>
    <name evidence="9" type="ORF">H8K55_06990</name>
</gene>
<evidence type="ECO:0000256" key="4">
    <source>
        <dbReference type="ARBA" id="ARBA00023169"/>
    </source>
</evidence>
<dbReference type="EMBL" id="JACOGA010000005">
    <property type="protein sequence ID" value="MBC3873324.1"/>
    <property type="molecule type" value="Genomic_DNA"/>
</dbReference>
<comment type="caution">
    <text evidence="9">The sequence shown here is derived from an EMBL/GenBank/DDBJ whole genome shotgun (WGS) entry which is preliminary data.</text>
</comment>
<dbReference type="Pfam" id="PF17103">
    <property type="entry name" value="Stealth_CR4"/>
    <property type="match status" value="1"/>
</dbReference>
<dbReference type="Pfam" id="PF17101">
    <property type="entry name" value="Stealth_CR1"/>
    <property type="match status" value="1"/>
</dbReference>
<dbReference type="InterPro" id="IPR031358">
    <property type="entry name" value="Stealth_CR1"/>
</dbReference>
<feature type="domain" description="Stealth protein CR2 conserved region 2" evidence="6">
    <location>
        <begin position="54"/>
        <end position="156"/>
    </location>
</feature>
<comment type="similarity">
    <text evidence="1">Belongs to the stealth family.</text>
</comment>
<dbReference type="PANTHER" id="PTHR24045:SF0">
    <property type="entry name" value="N-ACETYLGLUCOSAMINE-1-PHOSPHOTRANSFERASE SUBUNITS ALPHA_BETA"/>
    <property type="match status" value="1"/>
</dbReference>